<dbReference type="RefSeq" id="WP_009378127.1">
    <property type="nucleotide sequence ID" value="NZ_ALJD01000017.1"/>
</dbReference>
<evidence type="ECO:0000313" key="1">
    <source>
        <dbReference type="EMBL" id="EJN56887.1"/>
    </source>
</evidence>
<dbReference type="OrthoDB" id="165318at2157"/>
<gene>
    <name evidence="1" type="ORF">HSB1_47040</name>
</gene>
<dbReference type="Proteomes" id="UP000007813">
    <property type="component" value="Unassembled WGS sequence"/>
</dbReference>
<evidence type="ECO:0000313" key="2">
    <source>
        <dbReference type="Proteomes" id="UP000007813"/>
    </source>
</evidence>
<accession>J3ESI8</accession>
<dbReference type="AlphaFoldDB" id="J3ESI8"/>
<name>J3ESI8_9EURY</name>
<organism evidence="1 2">
    <name type="scientific">Halogranum salarium B-1</name>
    <dbReference type="NCBI Taxonomy" id="1210908"/>
    <lineage>
        <taxon>Archaea</taxon>
        <taxon>Methanobacteriati</taxon>
        <taxon>Methanobacteriota</taxon>
        <taxon>Stenosarchaea group</taxon>
        <taxon>Halobacteria</taxon>
        <taxon>Halobacteriales</taxon>
        <taxon>Haloferacaceae</taxon>
    </lineage>
</organism>
<sequence length="163" mass="18771">MIFLANRDGLRNKRLHRRIKNRLQSDSAFSAVQLRVATHRELGPYRVVAETDPRTLFDDSNYPTQEARLEVGFDVEGATDYDYYWFNWVEPGRSLLLGWHQDDDHPEHGPVHLQVNDSSTAVDRKPAEFIDEHPMAVVEARLAQLPDTLDALRWQDGSVVGFE</sequence>
<reference evidence="1 2" key="1">
    <citation type="journal article" date="2012" name="J. Bacteriol.">
        <title>Draft Genome Sequence of the Extremely Halophilic Archaeon Halogranum salarium B-1T.</title>
        <authorList>
            <person name="Kim K.K."/>
            <person name="Lee K.C."/>
            <person name="Lee J.S."/>
        </authorList>
    </citation>
    <scope>NUCLEOTIDE SEQUENCE [LARGE SCALE GENOMIC DNA]</scope>
    <source>
        <strain evidence="1 2">B-1</strain>
    </source>
</reference>
<dbReference type="eggNOG" id="arCOG04517">
    <property type="taxonomic scope" value="Archaea"/>
</dbReference>
<protein>
    <submittedName>
        <fullName evidence="1">Uncharacterized protein</fullName>
    </submittedName>
</protein>
<proteinExistence type="predicted"/>
<comment type="caution">
    <text evidence="1">The sequence shown here is derived from an EMBL/GenBank/DDBJ whole genome shotgun (WGS) entry which is preliminary data.</text>
</comment>
<dbReference type="EMBL" id="ALJD01000017">
    <property type="protein sequence ID" value="EJN56887.1"/>
    <property type="molecule type" value="Genomic_DNA"/>
</dbReference>